<dbReference type="InterPro" id="IPR001611">
    <property type="entry name" value="Leu-rich_rpt"/>
</dbReference>
<evidence type="ECO:0000313" key="2">
    <source>
        <dbReference type="EMBL" id="KAH0906715.1"/>
    </source>
</evidence>
<evidence type="ECO:0008006" key="4">
    <source>
        <dbReference type="Google" id="ProtNLM"/>
    </source>
</evidence>
<evidence type="ECO:0000256" key="1">
    <source>
        <dbReference type="SAM" id="MobiDB-lite"/>
    </source>
</evidence>
<accession>A0ABQ8BR43</accession>
<dbReference type="SMART" id="SM00367">
    <property type="entry name" value="LRR_CC"/>
    <property type="match status" value="3"/>
</dbReference>
<organism evidence="2 3">
    <name type="scientific">Brassica napus</name>
    <name type="common">Rape</name>
    <dbReference type="NCBI Taxonomy" id="3708"/>
    <lineage>
        <taxon>Eukaryota</taxon>
        <taxon>Viridiplantae</taxon>
        <taxon>Streptophyta</taxon>
        <taxon>Embryophyta</taxon>
        <taxon>Tracheophyta</taxon>
        <taxon>Spermatophyta</taxon>
        <taxon>Magnoliopsida</taxon>
        <taxon>eudicotyledons</taxon>
        <taxon>Gunneridae</taxon>
        <taxon>Pentapetalae</taxon>
        <taxon>rosids</taxon>
        <taxon>malvids</taxon>
        <taxon>Brassicales</taxon>
        <taxon>Brassicaceae</taxon>
        <taxon>Brassiceae</taxon>
        <taxon>Brassica</taxon>
    </lineage>
</organism>
<evidence type="ECO:0000313" key="3">
    <source>
        <dbReference type="Proteomes" id="UP000824890"/>
    </source>
</evidence>
<feature type="compositionally biased region" description="Polar residues" evidence="1">
    <location>
        <begin position="157"/>
        <end position="177"/>
    </location>
</feature>
<dbReference type="EMBL" id="JAGKQM010000010">
    <property type="protein sequence ID" value="KAH0906715.1"/>
    <property type="molecule type" value="Genomic_DNA"/>
</dbReference>
<dbReference type="SUPFAM" id="SSF81383">
    <property type="entry name" value="F-box domain"/>
    <property type="match status" value="1"/>
</dbReference>
<dbReference type="PANTHER" id="PTHR34807">
    <property type="entry name" value="OS08G0270800 PROTEIN"/>
    <property type="match status" value="1"/>
</dbReference>
<dbReference type="PANTHER" id="PTHR34807:SF3">
    <property type="entry name" value="OS08G0270800 PROTEIN"/>
    <property type="match status" value="1"/>
</dbReference>
<dbReference type="Proteomes" id="UP000824890">
    <property type="component" value="Unassembled WGS sequence"/>
</dbReference>
<dbReference type="Pfam" id="PF13516">
    <property type="entry name" value="LRR_6"/>
    <property type="match status" value="1"/>
</dbReference>
<feature type="compositionally biased region" description="Basic and acidic residues" evidence="1">
    <location>
        <begin position="147"/>
        <end position="156"/>
    </location>
</feature>
<feature type="region of interest" description="Disordered" evidence="1">
    <location>
        <begin position="76"/>
        <end position="110"/>
    </location>
</feature>
<keyword evidence="3" id="KW-1185">Reference proteome</keyword>
<protein>
    <recommendedName>
        <fullName evidence="4">F-box protein SKIP1</fullName>
    </recommendedName>
</protein>
<feature type="region of interest" description="Disordered" evidence="1">
    <location>
        <begin position="141"/>
        <end position="187"/>
    </location>
</feature>
<dbReference type="InterPro" id="IPR036047">
    <property type="entry name" value="F-box-like_dom_sf"/>
</dbReference>
<dbReference type="Gene3D" id="3.80.10.10">
    <property type="entry name" value="Ribonuclease Inhibitor"/>
    <property type="match status" value="1"/>
</dbReference>
<reference evidence="2 3" key="1">
    <citation type="submission" date="2021-05" db="EMBL/GenBank/DDBJ databases">
        <title>Genome Assembly of Synthetic Allotetraploid Brassica napus Reveals Homoeologous Exchanges between Subgenomes.</title>
        <authorList>
            <person name="Davis J.T."/>
        </authorList>
    </citation>
    <scope>NUCLEOTIDE SEQUENCE [LARGE SCALE GENOMIC DNA]</scope>
    <source>
        <strain evidence="3">cv. Da-Ae</strain>
        <tissue evidence="2">Seedling</tissue>
    </source>
</reference>
<name>A0ABQ8BR43_BRANA</name>
<dbReference type="InterPro" id="IPR032675">
    <property type="entry name" value="LRR_dom_sf"/>
</dbReference>
<dbReference type="InterPro" id="IPR006553">
    <property type="entry name" value="Leu-rich_rpt_Cys-con_subtyp"/>
</dbReference>
<sequence length="483" mass="55903">TSCVHLMNRTPPNPNPFEDPKVRLRHHSLMQDYQEVHMDTEAMRHKLQSMRERKAILMGEVRFLRRRYRHLRQDQPVMHQPDVKKGRGRWKSKTQVSSPNKRSEAETKHVTLPDLNHSVNETKTSLEKRVPLFDLNQISGEEEEEREAMNNERTRVLESSSCTRKSSTEMKLSSCRNGGNGSNKRKVSWQDPVAAAALRKKPFMDDWGGLAPEILTNIISRLTIQERWTGPMFVRKSWLAVCRDPYLWSSFDLEPWFESYPESTQWWSPDFERKIDSMLRSVVDWSDGGLTEIRALAVRSSPHVTDASMAKVAFRCRSLKELDISYCHEISHDALVMIGRNCPNLTTLKRNLMDWSDSSRHIGSVVPTEYIGACPQDGDREAEAIGKHMMNLERLEIQFSRLSAKGLAWVCEGCMKLEYLDLFGCVHLSSRDIANNVSRLKGIKEVKKPDVYVPRSGPVVAQTERYGHWRLYDERFDIQSMRI</sequence>
<dbReference type="Gene3D" id="1.20.1280.50">
    <property type="match status" value="1"/>
</dbReference>
<gene>
    <name evidence="2" type="ORF">HID58_038542</name>
</gene>
<dbReference type="SUPFAM" id="SSF52047">
    <property type="entry name" value="RNI-like"/>
    <property type="match status" value="1"/>
</dbReference>
<proteinExistence type="predicted"/>
<feature type="compositionally biased region" description="Basic and acidic residues" evidence="1">
    <location>
        <begin position="101"/>
        <end position="110"/>
    </location>
</feature>
<feature type="non-terminal residue" evidence="2">
    <location>
        <position position="1"/>
    </location>
</feature>
<comment type="caution">
    <text evidence="2">The sequence shown here is derived from an EMBL/GenBank/DDBJ whole genome shotgun (WGS) entry which is preliminary data.</text>
</comment>